<evidence type="ECO:0000259" key="8">
    <source>
        <dbReference type="Pfam" id="PF02687"/>
    </source>
</evidence>
<dbReference type="PANTHER" id="PTHR30489:SF0">
    <property type="entry name" value="LIPOPROTEIN-RELEASING SYSTEM TRANSMEMBRANE PROTEIN LOLE"/>
    <property type="match status" value="1"/>
</dbReference>
<feature type="domain" description="MacB-like periplasmic core" evidence="9">
    <location>
        <begin position="32"/>
        <end position="246"/>
    </location>
</feature>
<keyword evidence="5 7" id="KW-1133">Transmembrane helix</keyword>
<comment type="similarity">
    <text evidence="2">Belongs to the ABC-4 integral membrane protein family. LolC/E subfamily.</text>
</comment>
<organism evidence="10 11">
    <name type="scientific">Candidatus Avitreponema avistercoris</name>
    <dbReference type="NCBI Taxonomy" id="2840705"/>
    <lineage>
        <taxon>Bacteria</taxon>
        <taxon>Pseudomonadati</taxon>
        <taxon>Spirochaetota</taxon>
        <taxon>Spirochaetia</taxon>
        <taxon>Spirochaetales</taxon>
        <taxon>Candidatus Avitreponema</taxon>
    </lineage>
</organism>
<dbReference type="GO" id="GO:0098797">
    <property type="term" value="C:plasma membrane protein complex"/>
    <property type="evidence" value="ECO:0007669"/>
    <property type="project" value="TreeGrafter"/>
</dbReference>
<proteinExistence type="inferred from homology"/>
<feature type="transmembrane region" description="Helical" evidence="7">
    <location>
        <begin position="332"/>
        <end position="359"/>
    </location>
</feature>
<dbReference type="AlphaFoldDB" id="A0A9D9EQ95"/>
<sequence>MNAAVAFRLALAWLGVGPSRGLSNARRSLHGALLGIAVSLIPLLVILVVADGMISGISLRMIELSRSHISAVPDPRWKDSSGSLPEAAARIASSGVSGITDAWPEIQGTGIAVGPAGRSGGQIRAVPDNFFRAAVRDTGLLRFSSGTKAEEQGAENAFTGRTAFMGKKLAADLGLQPGDVFRLLTVRTLPGGRTVPRLTPFTLLDTVSSGYQEMDGLWIFIPFETGSGLLDANSASAFISVRTDDPFSGLQENLRTVSRLLPPGFLLYTWETLNRPQLHSFETVRTLLLFVGVMILLVAVVNISSAMVMLVLERRPEIAVLKSTGASPACIRLSFLFAGFLTGLGGLLIGLPAGIFCSIQINDLFRFLERVINIGAGFFRAFTDPAAAGLLEEEIHLLDPAFYLETIPVALDGRALFRVSSGTLLLSVLFSLLPAWKAGREKPAEILRKV</sequence>
<feature type="domain" description="ABC3 transporter permease C-terminal" evidence="8">
    <location>
        <begin position="290"/>
        <end position="442"/>
    </location>
</feature>
<dbReference type="PANTHER" id="PTHR30489">
    <property type="entry name" value="LIPOPROTEIN-RELEASING SYSTEM TRANSMEMBRANE PROTEIN LOLE"/>
    <property type="match status" value="1"/>
</dbReference>
<name>A0A9D9EQ95_9SPIR</name>
<dbReference type="InterPro" id="IPR051447">
    <property type="entry name" value="Lipoprotein-release_system"/>
</dbReference>
<evidence type="ECO:0000313" key="10">
    <source>
        <dbReference type="EMBL" id="MBO8451135.1"/>
    </source>
</evidence>
<keyword evidence="6 7" id="KW-0472">Membrane</keyword>
<evidence type="ECO:0000256" key="5">
    <source>
        <dbReference type="ARBA" id="ARBA00022989"/>
    </source>
</evidence>
<evidence type="ECO:0000256" key="1">
    <source>
        <dbReference type="ARBA" id="ARBA00004651"/>
    </source>
</evidence>
<dbReference type="EMBL" id="JADIMS010000157">
    <property type="protein sequence ID" value="MBO8451135.1"/>
    <property type="molecule type" value="Genomic_DNA"/>
</dbReference>
<comment type="subcellular location">
    <subcellularLocation>
        <location evidence="1">Cell membrane</location>
        <topology evidence="1">Multi-pass membrane protein</topology>
    </subcellularLocation>
</comment>
<feature type="transmembrane region" description="Helical" evidence="7">
    <location>
        <begin position="287"/>
        <end position="312"/>
    </location>
</feature>
<reference evidence="10" key="1">
    <citation type="submission" date="2020-10" db="EMBL/GenBank/DDBJ databases">
        <authorList>
            <person name="Gilroy R."/>
        </authorList>
    </citation>
    <scope>NUCLEOTIDE SEQUENCE</scope>
    <source>
        <strain evidence="10">B3-4054</strain>
    </source>
</reference>
<keyword evidence="3" id="KW-1003">Cell membrane</keyword>
<feature type="transmembrane region" description="Helical" evidence="7">
    <location>
        <begin position="31"/>
        <end position="50"/>
    </location>
</feature>
<evidence type="ECO:0000256" key="3">
    <source>
        <dbReference type="ARBA" id="ARBA00022475"/>
    </source>
</evidence>
<accession>A0A9D9EQ95</accession>
<dbReference type="GO" id="GO:0044874">
    <property type="term" value="P:lipoprotein localization to outer membrane"/>
    <property type="evidence" value="ECO:0007669"/>
    <property type="project" value="TreeGrafter"/>
</dbReference>
<evidence type="ECO:0000313" key="11">
    <source>
        <dbReference type="Proteomes" id="UP000823616"/>
    </source>
</evidence>
<evidence type="ECO:0000256" key="2">
    <source>
        <dbReference type="ARBA" id="ARBA00005236"/>
    </source>
</evidence>
<gene>
    <name evidence="10" type="ORF">IAA96_08535</name>
</gene>
<evidence type="ECO:0000256" key="6">
    <source>
        <dbReference type="ARBA" id="ARBA00023136"/>
    </source>
</evidence>
<protein>
    <submittedName>
        <fullName evidence="10">ABC transporter permease</fullName>
    </submittedName>
</protein>
<dbReference type="InterPro" id="IPR025857">
    <property type="entry name" value="MacB_PCD"/>
</dbReference>
<dbReference type="Pfam" id="PF02687">
    <property type="entry name" value="FtsX"/>
    <property type="match status" value="1"/>
</dbReference>
<dbReference type="Proteomes" id="UP000823616">
    <property type="component" value="Unassembled WGS sequence"/>
</dbReference>
<reference evidence="10" key="2">
    <citation type="journal article" date="2021" name="PeerJ">
        <title>Extensive microbial diversity within the chicken gut microbiome revealed by metagenomics and culture.</title>
        <authorList>
            <person name="Gilroy R."/>
            <person name="Ravi A."/>
            <person name="Getino M."/>
            <person name="Pursley I."/>
            <person name="Horton D.L."/>
            <person name="Alikhan N.F."/>
            <person name="Baker D."/>
            <person name="Gharbi K."/>
            <person name="Hall N."/>
            <person name="Watson M."/>
            <person name="Adriaenssens E.M."/>
            <person name="Foster-Nyarko E."/>
            <person name="Jarju S."/>
            <person name="Secka A."/>
            <person name="Antonio M."/>
            <person name="Oren A."/>
            <person name="Chaudhuri R.R."/>
            <person name="La Ragione R."/>
            <person name="Hildebrand F."/>
            <person name="Pallen M.J."/>
        </authorList>
    </citation>
    <scope>NUCLEOTIDE SEQUENCE</scope>
    <source>
        <strain evidence="10">B3-4054</strain>
    </source>
</reference>
<dbReference type="InterPro" id="IPR003838">
    <property type="entry name" value="ABC3_permease_C"/>
</dbReference>
<evidence type="ECO:0000259" key="9">
    <source>
        <dbReference type="Pfam" id="PF12704"/>
    </source>
</evidence>
<dbReference type="Pfam" id="PF12704">
    <property type="entry name" value="MacB_PCD"/>
    <property type="match status" value="1"/>
</dbReference>
<comment type="caution">
    <text evidence="10">The sequence shown here is derived from an EMBL/GenBank/DDBJ whole genome shotgun (WGS) entry which is preliminary data.</text>
</comment>
<keyword evidence="4 7" id="KW-0812">Transmembrane</keyword>
<evidence type="ECO:0000256" key="7">
    <source>
        <dbReference type="SAM" id="Phobius"/>
    </source>
</evidence>
<evidence type="ECO:0000256" key="4">
    <source>
        <dbReference type="ARBA" id="ARBA00022692"/>
    </source>
</evidence>